<feature type="region of interest" description="Disordered" evidence="1">
    <location>
        <begin position="111"/>
        <end position="139"/>
    </location>
</feature>
<reference evidence="3 4" key="1">
    <citation type="submission" date="2019-03" db="EMBL/GenBank/DDBJ databases">
        <title>Ramlibacter sp. 18x22-1, whole genome shotgun sequence.</title>
        <authorList>
            <person name="Zhang X."/>
            <person name="Feng G."/>
            <person name="Zhu H."/>
        </authorList>
    </citation>
    <scope>NUCLEOTIDE SEQUENCE [LARGE SCALE GENOMIC DNA]</scope>
    <source>
        <strain evidence="3 4">18x22-1</strain>
    </source>
</reference>
<dbReference type="InterPro" id="IPR010982">
    <property type="entry name" value="Lambda_DNA-bd_dom_sf"/>
</dbReference>
<keyword evidence="4" id="KW-1185">Reference proteome</keyword>
<evidence type="ECO:0000313" key="3">
    <source>
        <dbReference type="EMBL" id="TFY96594.1"/>
    </source>
</evidence>
<dbReference type="Pfam" id="PF01381">
    <property type="entry name" value="HTH_3"/>
    <property type="match status" value="1"/>
</dbReference>
<sequence length="139" mass="14721">MLSGDKRRLLALQHELPFLLSGRGRHASSAQALALQTIADATTIGDVRRAVGRSQQDVAEAMKISQKAVSQLENRRDLRLSTVCRYFAALGMELRMTVAAGGTEVKLRRLAMPDDGSQAATGEGSSAAGHAVAPSADHP</sequence>
<dbReference type="OrthoDB" id="129597at2"/>
<dbReference type="Proteomes" id="UP000297839">
    <property type="component" value="Unassembled WGS sequence"/>
</dbReference>
<dbReference type="EMBL" id="SMLK01000011">
    <property type="protein sequence ID" value="TFY96594.1"/>
    <property type="molecule type" value="Genomic_DNA"/>
</dbReference>
<dbReference type="RefSeq" id="WP_135251622.1">
    <property type="nucleotide sequence ID" value="NZ_SMLK01000011.1"/>
</dbReference>
<proteinExistence type="predicted"/>
<evidence type="ECO:0000313" key="4">
    <source>
        <dbReference type="Proteomes" id="UP000297839"/>
    </source>
</evidence>
<dbReference type="SMART" id="SM00530">
    <property type="entry name" value="HTH_XRE"/>
    <property type="match status" value="1"/>
</dbReference>
<protein>
    <submittedName>
        <fullName evidence="3">XRE family transcriptional regulator</fullName>
    </submittedName>
</protein>
<comment type="caution">
    <text evidence="3">The sequence shown here is derived from an EMBL/GenBank/DDBJ whole genome shotgun (WGS) entry which is preliminary data.</text>
</comment>
<gene>
    <name evidence="3" type="ORF">EZ216_20285</name>
</gene>
<dbReference type="SUPFAM" id="SSF47413">
    <property type="entry name" value="lambda repressor-like DNA-binding domains"/>
    <property type="match status" value="1"/>
</dbReference>
<feature type="domain" description="HTH cro/C1-type" evidence="2">
    <location>
        <begin position="43"/>
        <end position="97"/>
    </location>
</feature>
<evidence type="ECO:0000256" key="1">
    <source>
        <dbReference type="SAM" id="MobiDB-lite"/>
    </source>
</evidence>
<evidence type="ECO:0000259" key="2">
    <source>
        <dbReference type="SMART" id="SM00530"/>
    </source>
</evidence>
<dbReference type="InterPro" id="IPR001387">
    <property type="entry name" value="Cro/C1-type_HTH"/>
</dbReference>
<dbReference type="Gene3D" id="1.10.260.40">
    <property type="entry name" value="lambda repressor-like DNA-binding domains"/>
    <property type="match status" value="1"/>
</dbReference>
<dbReference type="AlphaFoldDB" id="A0A4Z0BES0"/>
<accession>A0A4Z0BES0</accession>
<name>A0A4Z0BES0_9BURK</name>
<organism evidence="3 4">
    <name type="scientific">Ramlibacter humi</name>
    <dbReference type="NCBI Taxonomy" id="2530451"/>
    <lineage>
        <taxon>Bacteria</taxon>
        <taxon>Pseudomonadati</taxon>
        <taxon>Pseudomonadota</taxon>
        <taxon>Betaproteobacteria</taxon>
        <taxon>Burkholderiales</taxon>
        <taxon>Comamonadaceae</taxon>
        <taxon>Ramlibacter</taxon>
    </lineage>
</organism>
<dbReference type="GO" id="GO:0003677">
    <property type="term" value="F:DNA binding"/>
    <property type="evidence" value="ECO:0007669"/>
    <property type="project" value="InterPro"/>
</dbReference>
<dbReference type="CDD" id="cd00093">
    <property type="entry name" value="HTH_XRE"/>
    <property type="match status" value="1"/>
</dbReference>